<evidence type="ECO:0000313" key="3">
    <source>
        <dbReference type="EMBL" id="CQD15112.1"/>
    </source>
</evidence>
<dbReference type="Gene3D" id="3.40.630.30">
    <property type="match status" value="1"/>
</dbReference>
<accession>A0A0U1DFD1</accession>
<dbReference type="CDD" id="cd04301">
    <property type="entry name" value="NAT_SF"/>
    <property type="match status" value="1"/>
</dbReference>
<dbReference type="InterPro" id="IPR045057">
    <property type="entry name" value="Gcn5-rel_NAT"/>
</dbReference>
<dbReference type="EMBL" id="CTEF01000002">
    <property type="protein sequence ID" value="CQD15112.1"/>
    <property type="molecule type" value="Genomic_DNA"/>
</dbReference>
<dbReference type="PANTHER" id="PTHR31435">
    <property type="entry name" value="PROTEIN NATD1"/>
    <property type="match status" value="1"/>
</dbReference>
<dbReference type="PROSITE" id="PS51729">
    <property type="entry name" value="GNAT_YJDJ"/>
    <property type="match status" value="1"/>
</dbReference>
<dbReference type="InterPro" id="IPR016181">
    <property type="entry name" value="Acyl_CoA_acyltransferase"/>
</dbReference>
<name>A0A0U1DFD1_9MYCO</name>
<dbReference type="Proteomes" id="UP000182227">
    <property type="component" value="Unassembled WGS sequence"/>
</dbReference>
<feature type="region of interest" description="Disordered" evidence="1">
    <location>
        <begin position="16"/>
        <end position="39"/>
    </location>
</feature>
<feature type="compositionally biased region" description="Polar residues" evidence="1">
    <location>
        <begin position="18"/>
        <end position="38"/>
    </location>
</feature>
<dbReference type="GO" id="GO:0016740">
    <property type="term" value="F:transferase activity"/>
    <property type="evidence" value="ECO:0007669"/>
    <property type="project" value="UniProtKB-KW"/>
</dbReference>
<sequence>MPGSFDIDCRGYRGGNGEWSQMSSGTQLDRTGAATSVTEHPDRFTIEVEGKTVGLADYHDRDGRRVFPHTEVEPQYRGRGLATILIAEALRSTRAAGLRIVPTCWMVAEYIDKHPEYADITDR</sequence>
<dbReference type="AlphaFoldDB" id="A0A0U1DFD1"/>
<dbReference type="PANTHER" id="PTHR31435:SF10">
    <property type="entry name" value="BSR4717 PROTEIN"/>
    <property type="match status" value="1"/>
</dbReference>
<feature type="domain" description="N-acetyltransferase" evidence="2">
    <location>
        <begin position="36"/>
        <end position="122"/>
    </location>
</feature>
<dbReference type="Pfam" id="PF14542">
    <property type="entry name" value="Acetyltransf_CG"/>
    <property type="match status" value="1"/>
</dbReference>
<organism evidence="3 4">
    <name type="scientific">Mycolicibacterium conceptionense</name>
    <dbReference type="NCBI Taxonomy" id="451644"/>
    <lineage>
        <taxon>Bacteria</taxon>
        <taxon>Bacillati</taxon>
        <taxon>Actinomycetota</taxon>
        <taxon>Actinomycetes</taxon>
        <taxon>Mycobacteriales</taxon>
        <taxon>Mycobacteriaceae</taxon>
        <taxon>Mycolicibacterium</taxon>
    </lineage>
</organism>
<gene>
    <name evidence="3" type="ORF">BN970_03144</name>
</gene>
<proteinExistence type="predicted"/>
<evidence type="ECO:0000256" key="1">
    <source>
        <dbReference type="SAM" id="MobiDB-lite"/>
    </source>
</evidence>
<keyword evidence="3" id="KW-0808">Transferase</keyword>
<dbReference type="InterPro" id="IPR031165">
    <property type="entry name" value="GNAT_YJDJ"/>
</dbReference>
<evidence type="ECO:0000259" key="2">
    <source>
        <dbReference type="PROSITE" id="PS51729"/>
    </source>
</evidence>
<evidence type="ECO:0000313" key="4">
    <source>
        <dbReference type="Proteomes" id="UP000182227"/>
    </source>
</evidence>
<protein>
    <submittedName>
        <fullName evidence="3">Acetyltransferase</fullName>
    </submittedName>
</protein>
<reference evidence="3 4" key="1">
    <citation type="submission" date="2015-03" db="EMBL/GenBank/DDBJ databases">
        <authorList>
            <person name="Murphy D."/>
        </authorList>
    </citation>
    <scope>NUCLEOTIDE SEQUENCE [LARGE SCALE GENOMIC DNA]</scope>
    <source>
        <strain evidence="3 4">D16</strain>
    </source>
</reference>
<dbReference type="SUPFAM" id="SSF55729">
    <property type="entry name" value="Acyl-CoA N-acyltransferases (Nat)"/>
    <property type="match status" value="1"/>
</dbReference>